<dbReference type="PROSITE" id="PS51704">
    <property type="entry name" value="GP_PDE"/>
    <property type="match status" value="1"/>
</dbReference>
<evidence type="ECO:0000313" key="7">
    <source>
        <dbReference type="Proteomes" id="UP001165090"/>
    </source>
</evidence>
<organism evidence="6 7">
    <name type="scientific">Volvox africanus</name>
    <dbReference type="NCBI Taxonomy" id="51714"/>
    <lineage>
        <taxon>Eukaryota</taxon>
        <taxon>Viridiplantae</taxon>
        <taxon>Chlorophyta</taxon>
        <taxon>core chlorophytes</taxon>
        <taxon>Chlorophyceae</taxon>
        <taxon>CS clade</taxon>
        <taxon>Chlamydomonadales</taxon>
        <taxon>Volvocaceae</taxon>
        <taxon>Volvox</taxon>
    </lineage>
</organism>
<dbReference type="Pfam" id="PF03009">
    <property type="entry name" value="GDPD"/>
    <property type="match status" value="1"/>
</dbReference>
<feature type="compositionally biased region" description="Polar residues" evidence="4">
    <location>
        <begin position="166"/>
        <end position="175"/>
    </location>
</feature>
<keyword evidence="7" id="KW-1185">Reference proteome</keyword>
<gene>
    <name evidence="6" type="ORF">VaNZ11_014613</name>
</gene>
<keyword evidence="2" id="KW-0319">Glycerol metabolism</keyword>
<sequence>MVKEGYEDSVQNMSEKQGFVLIAHRGNSTDVPENTIAAFDSAVDSGFPHFETDCQVTADGVVVILHDEQLGRTTPGVKGAVAEATWTDLRELDVGSWFSPDFSHARIPLLTEVLQRYWGRAHIHLELKSQQPELPGAVARLLSETGWVAAACGSSLVTRPAAEPLSLSSTSFPQNQQQGQGQQQQQQGQGQQQQHGVDIARQTSPDVRCPDAAGPAEAPVVNQLSSHPHRDFDVPGLTITSFHLNQLCQSLQLLPDITHGWLVHELTDERIQEALAMGCRQLCPRANVLTADTVQRAVSAGLSVRAWGIKDIQVSVSRLLIVGGKTRYGSARMQ</sequence>
<evidence type="ECO:0000256" key="1">
    <source>
        <dbReference type="ARBA" id="ARBA00012247"/>
    </source>
</evidence>
<accession>A0ABQ5SL61</accession>
<protein>
    <recommendedName>
        <fullName evidence="1">glycerophosphodiester phosphodiesterase</fullName>
        <ecNumber evidence="1">3.1.4.46</ecNumber>
    </recommendedName>
</protein>
<dbReference type="SUPFAM" id="SSF51695">
    <property type="entry name" value="PLC-like phosphodiesterases"/>
    <property type="match status" value="2"/>
</dbReference>
<dbReference type="PANTHER" id="PTHR46211:SF14">
    <property type="entry name" value="GLYCEROPHOSPHODIESTER PHOSPHODIESTERASE"/>
    <property type="match status" value="1"/>
</dbReference>
<evidence type="ECO:0000256" key="3">
    <source>
        <dbReference type="ARBA" id="ARBA00047512"/>
    </source>
</evidence>
<name>A0ABQ5SL61_9CHLO</name>
<dbReference type="InterPro" id="IPR030395">
    <property type="entry name" value="GP_PDE_dom"/>
</dbReference>
<feature type="region of interest" description="Disordered" evidence="4">
    <location>
        <begin position="163"/>
        <end position="198"/>
    </location>
</feature>
<dbReference type="Proteomes" id="UP001165090">
    <property type="component" value="Unassembled WGS sequence"/>
</dbReference>
<evidence type="ECO:0000256" key="4">
    <source>
        <dbReference type="SAM" id="MobiDB-lite"/>
    </source>
</evidence>
<dbReference type="PANTHER" id="PTHR46211">
    <property type="entry name" value="GLYCEROPHOSPHORYL DIESTER PHOSPHODIESTERASE"/>
    <property type="match status" value="1"/>
</dbReference>
<evidence type="ECO:0000313" key="6">
    <source>
        <dbReference type="EMBL" id="GLI69906.1"/>
    </source>
</evidence>
<reference evidence="6 7" key="1">
    <citation type="journal article" date="2023" name="IScience">
        <title>Expanded male sex-determining region conserved during the evolution of homothallism in the green alga Volvox.</title>
        <authorList>
            <person name="Yamamoto K."/>
            <person name="Matsuzaki R."/>
            <person name="Mahakham W."/>
            <person name="Heman W."/>
            <person name="Sekimoto H."/>
            <person name="Kawachi M."/>
            <person name="Minakuchi Y."/>
            <person name="Toyoda A."/>
            <person name="Nozaki H."/>
        </authorList>
    </citation>
    <scope>NUCLEOTIDE SEQUENCE [LARGE SCALE GENOMIC DNA]</scope>
    <source>
        <strain evidence="6 7">NIES-4468</strain>
    </source>
</reference>
<dbReference type="InterPro" id="IPR017946">
    <property type="entry name" value="PLC-like_Pdiesterase_TIM-brl"/>
</dbReference>
<feature type="domain" description="GP-PDE" evidence="5">
    <location>
        <begin position="19"/>
        <end position="294"/>
    </location>
</feature>
<dbReference type="EMBL" id="BSDZ01000089">
    <property type="protein sequence ID" value="GLI69906.1"/>
    <property type="molecule type" value="Genomic_DNA"/>
</dbReference>
<comment type="catalytic activity">
    <reaction evidence="3">
        <text>a sn-glycero-3-phosphodiester + H2O = an alcohol + sn-glycerol 3-phosphate + H(+)</text>
        <dbReference type="Rhea" id="RHEA:12969"/>
        <dbReference type="ChEBI" id="CHEBI:15377"/>
        <dbReference type="ChEBI" id="CHEBI:15378"/>
        <dbReference type="ChEBI" id="CHEBI:30879"/>
        <dbReference type="ChEBI" id="CHEBI:57597"/>
        <dbReference type="ChEBI" id="CHEBI:83408"/>
        <dbReference type="EC" id="3.1.4.46"/>
    </reaction>
</comment>
<dbReference type="EC" id="3.1.4.46" evidence="1"/>
<evidence type="ECO:0000259" key="5">
    <source>
        <dbReference type="PROSITE" id="PS51704"/>
    </source>
</evidence>
<comment type="caution">
    <text evidence="6">The sequence shown here is derived from an EMBL/GenBank/DDBJ whole genome shotgun (WGS) entry which is preliminary data.</text>
</comment>
<feature type="compositionally biased region" description="Low complexity" evidence="4">
    <location>
        <begin position="176"/>
        <end position="194"/>
    </location>
</feature>
<evidence type="ECO:0000256" key="2">
    <source>
        <dbReference type="ARBA" id="ARBA00022798"/>
    </source>
</evidence>
<proteinExistence type="predicted"/>
<dbReference type="Gene3D" id="3.20.20.190">
    <property type="entry name" value="Phosphatidylinositol (PI) phosphodiesterase"/>
    <property type="match status" value="2"/>
</dbReference>